<evidence type="ECO:0000256" key="11">
    <source>
        <dbReference type="ARBA" id="ARBA00022989"/>
    </source>
</evidence>
<dbReference type="Gene3D" id="2.60.40.60">
    <property type="entry name" value="Cadherins"/>
    <property type="match status" value="7"/>
</dbReference>
<evidence type="ECO:0000256" key="2">
    <source>
        <dbReference type="ARBA" id="ARBA00004568"/>
    </source>
</evidence>
<dbReference type="PROSITE" id="PS50268">
    <property type="entry name" value="CADHERIN_2"/>
    <property type="match status" value="6"/>
</dbReference>
<dbReference type="GO" id="GO:0000902">
    <property type="term" value="P:cell morphogenesis"/>
    <property type="evidence" value="ECO:0007669"/>
    <property type="project" value="TreeGrafter"/>
</dbReference>
<dbReference type="InterPro" id="IPR020894">
    <property type="entry name" value="Cadherin_CS"/>
</dbReference>
<dbReference type="PRINTS" id="PR00205">
    <property type="entry name" value="CADHERIN"/>
</dbReference>
<dbReference type="PROSITE" id="PS00232">
    <property type="entry name" value="CADHERIN_1"/>
    <property type="match status" value="2"/>
</dbReference>
<feature type="transmembrane region" description="Helical" evidence="15">
    <location>
        <begin position="828"/>
        <end position="851"/>
    </location>
</feature>
<dbReference type="EMBL" id="CAJRST010038888">
    <property type="protein sequence ID" value="CAG6015486.1"/>
    <property type="molecule type" value="Genomic_DNA"/>
</dbReference>
<dbReference type="SUPFAM" id="SSF49313">
    <property type="entry name" value="Cadherin-like"/>
    <property type="match status" value="7"/>
</dbReference>
<keyword evidence="9" id="KW-0130">Cell adhesion</keyword>
<evidence type="ECO:0000259" key="17">
    <source>
        <dbReference type="PROSITE" id="PS50268"/>
    </source>
</evidence>
<organism evidence="18 19">
    <name type="scientific">Menidia menidia</name>
    <name type="common">Atlantic silverside</name>
    <dbReference type="NCBI Taxonomy" id="238744"/>
    <lineage>
        <taxon>Eukaryota</taxon>
        <taxon>Metazoa</taxon>
        <taxon>Chordata</taxon>
        <taxon>Craniata</taxon>
        <taxon>Vertebrata</taxon>
        <taxon>Euteleostomi</taxon>
        <taxon>Actinopterygii</taxon>
        <taxon>Neopterygii</taxon>
        <taxon>Teleostei</taxon>
        <taxon>Neoteleostei</taxon>
        <taxon>Acanthomorphata</taxon>
        <taxon>Ovalentaria</taxon>
        <taxon>Atherinomorphae</taxon>
        <taxon>Atheriniformes</taxon>
        <taxon>Atherinopsidae</taxon>
        <taxon>Menidiinae</taxon>
        <taxon>Menidia</taxon>
    </lineage>
</organism>
<dbReference type="AlphaFoldDB" id="A0A8S4BY70"/>
<dbReference type="GO" id="GO:0044331">
    <property type="term" value="P:cell-cell adhesion mediated by cadherin"/>
    <property type="evidence" value="ECO:0007669"/>
    <property type="project" value="TreeGrafter"/>
</dbReference>
<evidence type="ECO:0000313" key="19">
    <source>
        <dbReference type="Proteomes" id="UP000677803"/>
    </source>
</evidence>
<feature type="chain" id="PRO_5035773889" evidence="16">
    <location>
        <begin position="22"/>
        <end position="870"/>
    </location>
</feature>
<dbReference type="CDD" id="cd11304">
    <property type="entry name" value="Cadherin_repeat"/>
    <property type="match status" value="6"/>
</dbReference>
<dbReference type="GO" id="GO:0016339">
    <property type="term" value="P:calcium-dependent cell-cell adhesion via plasma membrane cell adhesion molecules"/>
    <property type="evidence" value="ECO:0007669"/>
    <property type="project" value="TreeGrafter"/>
</dbReference>
<evidence type="ECO:0000313" key="18">
    <source>
        <dbReference type="EMBL" id="CAG6015486.1"/>
    </source>
</evidence>
<dbReference type="InterPro" id="IPR039808">
    <property type="entry name" value="Cadherin"/>
</dbReference>
<reference evidence="18" key="1">
    <citation type="submission" date="2021-05" db="EMBL/GenBank/DDBJ databases">
        <authorList>
            <person name="Tigano A."/>
        </authorList>
    </citation>
    <scope>NUCLEOTIDE SEQUENCE</scope>
</reference>
<dbReference type="GO" id="GO:0034332">
    <property type="term" value="P:adherens junction organization"/>
    <property type="evidence" value="ECO:0007669"/>
    <property type="project" value="TreeGrafter"/>
</dbReference>
<feature type="signal peptide" evidence="16">
    <location>
        <begin position="1"/>
        <end position="21"/>
    </location>
</feature>
<keyword evidence="4 15" id="KW-0812">Transmembrane</keyword>
<dbReference type="GO" id="GO:0005912">
    <property type="term" value="C:adherens junction"/>
    <property type="evidence" value="ECO:0007669"/>
    <property type="project" value="TreeGrafter"/>
</dbReference>
<dbReference type="InterPro" id="IPR015919">
    <property type="entry name" value="Cadherin-like_sf"/>
</dbReference>
<evidence type="ECO:0000256" key="8">
    <source>
        <dbReference type="ARBA" id="ARBA00022837"/>
    </source>
</evidence>
<keyword evidence="3" id="KW-1003">Cell membrane</keyword>
<dbReference type="PANTHER" id="PTHR24027:SF419">
    <property type="entry name" value="CADHERIN-17"/>
    <property type="match status" value="1"/>
</dbReference>
<dbReference type="GO" id="GO:0016342">
    <property type="term" value="C:catenin complex"/>
    <property type="evidence" value="ECO:0007669"/>
    <property type="project" value="TreeGrafter"/>
</dbReference>
<feature type="domain" description="Cadherin" evidence="17">
    <location>
        <begin position="508"/>
        <end position="616"/>
    </location>
</feature>
<feature type="domain" description="Cadherin" evidence="17">
    <location>
        <begin position="127"/>
        <end position="299"/>
    </location>
</feature>
<feature type="domain" description="Cadherin" evidence="17">
    <location>
        <begin position="292"/>
        <end position="393"/>
    </location>
</feature>
<dbReference type="FunFam" id="2.60.40.60:FF:000163">
    <property type="entry name" value="Cadherin 17"/>
    <property type="match status" value="1"/>
</dbReference>
<protein>
    <submittedName>
        <fullName evidence="18">(Atlantic silverside) hypothetical protein</fullName>
    </submittedName>
</protein>
<dbReference type="InterPro" id="IPR002126">
    <property type="entry name" value="Cadherin-like_dom"/>
</dbReference>
<dbReference type="SMART" id="SM00112">
    <property type="entry name" value="CA"/>
    <property type="match status" value="6"/>
</dbReference>
<dbReference type="GO" id="GO:0008013">
    <property type="term" value="F:beta-catenin binding"/>
    <property type="evidence" value="ECO:0007669"/>
    <property type="project" value="TreeGrafter"/>
</dbReference>
<keyword evidence="5" id="KW-0479">Metal-binding</keyword>
<keyword evidence="7" id="KW-0677">Repeat</keyword>
<dbReference type="Pfam" id="PF00028">
    <property type="entry name" value="Cadherin"/>
    <property type="match status" value="4"/>
</dbReference>
<dbReference type="FunFam" id="2.60.40.60:FF:000068">
    <property type="entry name" value="Desmoglein 1"/>
    <property type="match status" value="1"/>
</dbReference>
<evidence type="ECO:0000256" key="9">
    <source>
        <dbReference type="ARBA" id="ARBA00022889"/>
    </source>
</evidence>
<accession>A0A8S4BY70</accession>
<dbReference type="GO" id="GO:0016477">
    <property type="term" value="P:cell migration"/>
    <property type="evidence" value="ECO:0007669"/>
    <property type="project" value="TreeGrafter"/>
</dbReference>
<dbReference type="Proteomes" id="UP000677803">
    <property type="component" value="Unassembled WGS sequence"/>
</dbReference>
<keyword evidence="11 15" id="KW-1133">Transmembrane helix</keyword>
<keyword evidence="13" id="KW-0325">Glycoprotein</keyword>
<dbReference type="PANTHER" id="PTHR24027">
    <property type="entry name" value="CADHERIN-23"/>
    <property type="match status" value="1"/>
</dbReference>
<dbReference type="OrthoDB" id="9946173at2759"/>
<dbReference type="GO" id="GO:0007043">
    <property type="term" value="P:cell-cell junction assembly"/>
    <property type="evidence" value="ECO:0007669"/>
    <property type="project" value="TreeGrafter"/>
</dbReference>
<dbReference type="FunFam" id="2.60.40.60:FF:000011">
    <property type="entry name" value="Cadherin 1"/>
    <property type="match status" value="1"/>
</dbReference>
<keyword evidence="12 15" id="KW-0472">Membrane</keyword>
<feature type="domain" description="Cadherin" evidence="17">
    <location>
        <begin position="617"/>
        <end position="717"/>
    </location>
</feature>
<comment type="subcellular location">
    <subcellularLocation>
        <location evidence="2">Cell junction</location>
        <location evidence="2">Desmosome</location>
    </subcellularLocation>
    <subcellularLocation>
        <location evidence="1">Cell membrane</location>
        <topology evidence="1">Single-pass type I membrane protein</topology>
    </subcellularLocation>
</comment>
<name>A0A8S4BY70_9TELE</name>
<evidence type="ECO:0000256" key="5">
    <source>
        <dbReference type="ARBA" id="ARBA00022723"/>
    </source>
</evidence>
<comment type="caution">
    <text evidence="18">The sequence shown here is derived from an EMBL/GenBank/DDBJ whole genome shotgun (WGS) entry which is preliminary data.</text>
</comment>
<evidence type="ECO:0000256" key="1">
    <source>
        <dbReference type="ARBA" id="ARBA00004251"/>
    </source>
</evidence>
<keyword evidence="8 14" id="KW-0106">Calcium</keyword>
<dbReference type="GO" id="GO:0045296">
    <property type="term" value="F:cadherin binding"/>
    <property type="evidence" value="ECO:0007669"/>
    <property type="project" value="TreeGrafter"/>
</dbReference>
<feature type="domain" description="Cadherin" evidence="17">
    <location>
        <begin position="37"/>
        <end position="126"/>
    </location>
</feature>
<gene>
    <name evidence="18" type="ORF">MMEN_LOCUS19645</name>
</gene>
<dbReference type="GO" id="GO:0007156">
    <property type="term" value="P:homophilic cell adhesion via plasma membrane adhesion molecules"/>
    <property type="evidence" value="ECO:0007669"/>
    <property type="project" value="InterPro"/>
</dbReference>
<evidence type="ECO:0000256" key="6">
    <source>
        <dbReference type="ARBA" id="ARBA00022729"/>
    </source>
</evidence>
<keyword evidence="6 16" id="KW-0732">Signal</keyword>
<evidence type="ECO:0000256" key="13">
    <source>
        <dbReference type="ARBA" id="ARBA00023180"/>
    </source>
</evidence>
<dbReference type="GO" id="GO:0005509">
    <property type="term" value="F:calcium ion binding"/>
    <property type="evidence" value="ECO:0007669"/>
    <property type="project" value="UniProtKB-UniRule"/>
</dbReference>
<keyword evidence="19" id="KW-1185">Reference proteome</keyword>
<evidence type="ECO:0000256" key="14">
    <source>
        <dbReference type="PROSITE-ProRule" id="PRU00043"/>
    </source>
</evidence>
<evidence type="ECO:0000256" key="7">
    <source>
        <dbReference type="ARBA" id="ARBA00022737"/>
    </source>
</evidence>
<sequence>MIMPPVVHLLLLQILFIIAGAKDLEEKKGPFVNTVLDVPEQTPVNYPVYKFEVKHAGVDDFRLTGEGKDDIRMTKDGWLFLEKPLDWSRDNHYIIKVEALAGNEVVDGPVYVTINVLDVNNNAPRFNQSSYAALVKERNRAGVPFTRVFASDKDDPDTPNALLSYSLISQTPNHHNVLLFQIDPNTGEISTTEEGEKTLKADEDIVYGRGEDRTIDTLKAKFDEYCPVPKVPHEENPFFSCVEKAEKRRQNKDPLEDPDYTLFVRVQDLGGASDKALSGTTRVNIVVQRNLWSSPGPITVQENLKVAYPHVIAKVQSNNPDAIYTLAQKERGMKFPFQIKENGEILLTEELDREEKDMYILVVFAKDQFENDVDPPMEIQILVGDVNDNKPVCDDEKNMLEVQENEPLGTEVGWVHAYDDDKEGTLNSQLAYTILSQSPPAEETFSVEEATGRIQALRLLQRKEHQVYNLDVRVSDSEFSAVCKVSIKVIDVNNELPLFEKNDYGSHTLAEDSPIGHTVLTIKATDADDPDSGSSRIEFHISAGDDNEAFKVETNGTGVGHLVIVKQPLDFESSPTYNLKIDARNPEPLMKDLFYGSESSTVVSLSLTDVDEVPDFSLDILEVNVPENTTKGSVLLTVEANDPEGKEISFKLDGDSQGWLEINGATGEVKTKNKLDREKVESFDVTITAFEKANPEKSSERVLHVNLLDVNDNIPKLIETTAFICIKDLKPVIIMARDGDSAPFSEPFTFTFADSKKSPNWELRKVDGTSAELRLKKKPVQEKTFPLNINIKDNAGVGVTQVFEVKVCNCTELGHCYMSPEGVGFKPGLGTTIGVLAGILGFCAIVFIIVIKRSNKPRKDGLTEEGDAMM</sequence>
<evidence type="ECO:0000256" key="4">
    <source>
        <dbReference type="ARBA" id="ARBA00022692"/>
    </source>
</evidence>
<proteinExistence type="predicted"/>
<dbReference type="GO" id="GO:0030057">
    <property type="term" value="C:desmosome"/>
    <property type="evidence" value="ECO:0007669"/>
    <property type="project" value="UniProtKB-SubCell"/>
</dbReference>
<evidence type="ECO:0000256" key="16">
    <source>
        <dbReference type="SAM" id="SignalP"/>
    </source>
</evidence>
<feature type="domain" description="Cadherin" evidence="17">
    <location>
        <begin position="394"/>
        <end position="499"/>
    </location>
</feature>
<evidence type="ECO:0000256" key="12">
    <source>
        <dbReference type="ARBA" id="ARBA00023136"/>
    </source>
</evidence>
<dbReference type="FunFam" id="2.60.40.60:FF:000123">
    <property type="entry name" value="Protocadherin beta 4"/>
    <property type="match status" value="1"/>
</dbReference>
<keyword evidence="10" id="KW-0965">Cell junction</keyword>
<evidence type="ECO:0000256" key="10">
    <source>
        <dbReference type="ARBA" id="ARBA00022949"/>
    </source>
</evidence>
<evidence type="ECO:0000256" key="3">
    <source>
        <dbReference type="ARBA" id="ARBA00022475"/>
    </source>
</evidence>
<evidence type="ECO:0000256" key="15">
    <source>
        <dbReference type="SAM" id="Phobius"/>
    </source>
</evidence>